<dbReference type="Proteomes" id="UP001597380">
    <property type="component" value="Unassembled WGS sequence"/>
</dbReference>
<comment type="caution">
    <text evidence="2">The sequence shown here is derived from an EMBL/GenBank/DDBJ whole genome shotgun (WGS) entry which is preliminary data.</text>
</comment>
<dbReference type="RefSeq" id="WP_345339397.1">
    <property type="nucleotide sequence ID" value="NZ_BAABLI010000008.1"/>
</dbReference>
<evidence type="ECO:0000313" key="3">
    <source>
        <dbReference type="Proteomes" id="UP001597380"/>
    </source>
</evidence>
<dbReference type="PANTHER" id="PTHR39431:SF1">
    <property type="entry name" value="FRPA_C-RELATED PROTEIN"/>
    <property type="match status" value="1"/>
</dbReference>
<reference evidence="3" key="1">
    <citation type="journal article" date="2019" name="Int. J. Syst. Evol. Microbiol.">
        <title>The Global Catalogue of Microorganisms (GCM) 10K type strain sequencing project: providing services to taxonomists for standard genome sequencing and annotation.</title>
        <authorList>
            <consortium name="The Broad Institute Genomics Platform"/>
            <consortium name="The Broad Institute Genome Sequencing Center for Infectious Disease"/>
            <person name="Wu L."/>
            <person name="Ma J."/>
        </authorList>
    </citation>
    <scope>NUCLEOTIDE SEQUENCE [LARGE SCALE GENOMIC DNA]</scope>
    <source>
        <strain evidence="3">CGMCC 1.10992</strain>
    </source>
</reference>
<proteinExistence type="predicted"/>
<organism evidence="2 3">
    <name type="scientific">Corallincola platygyrae</name>
    <dbReference type="NCBI Taxonomy" id="1193278"/>
    <lineage>
        <taxon>Bacteria</taxon>
        <taxon>Pseudomonadati</taxon>
        <taxon>Pseudomonadota</taxon>
        <taxon>Gammaproteobacteria</taxon>
        <taxon>Alteromonadales</taxon>
        <taxon>Psychromonadaceae</taxon>
        <taxon>Corallincola</taxon>
    </lineage>
</organism>
<name>A0ABW4XMM5_9GAMM</name>
<protein>
    <recommendedName>
        <fullName evidence="4">VCBS repeat-containing protein</fullName>
    </recommendedName>
</protein>
<dbReference type="PANTHER" id="PTHR39431">
    <property type="entry name" value="FRPA/C-RELATED PROTEIN"/>
    <property type="match status" value="1"/>
</dbReference>
<keyword evidence="3" id="KW-1185">Reference proteome</keyword>
<feature type="region of interest" description="Disordered" evidence="1">
    <location>
        <begin position="20"/>
        <end position="47"/>
    </location>
</feature>
<gene>
    <name evidence="2" type="ORF">ACFSJ3_09545</name>
</gene>
<evidence type="ECO:0000256" key="1">
    <source>
        <dbReference type="SAM" id="MobiDB-lite"/>
    </source>
</evidence>
<accession>A0ABW4XMM5</accession>
<evidence type="ECO:0008006" key="4">
    <source>
        <dbReference type="Google" id="ProtNLM"/>
    </source>
</evidence>
<evidence type="ECO:0000313" key="2">
    <source>
        <dbReference type="EMBL" id="MFD2096227.1"/>
    </source>
</evidence>
<sequence>MTAISLQWLSTYTQHAFSSESEERRVRLTQAEASSDSETPPPVAAERAEDTPLIAAGSGSVEFLAERSALSGTSISSSDASISRAGSALPLDPQLRYVVDLLERMTGRKFELFALDYVEASATEAVSVTYNPQAQIQNSAPDFPADNTPILRIQQIKETEQSLYQAQGSVLIGDETRYFSVSLEMARQQEVTRASITTEQALKDPLVLNLDGKGASLSSETHALDLNADGHSEQVATLADGSFYLVNDANSNGLADDGRELFGALSGDGFKELAQLDSNGNGFVDIEDDEFSQLRLWQPETDEWLSLNDAGVIALYLGSESTPYMLKDENLELLGAIRSTGFFLREDGPAGTMQQVDLVV</sequence>
<dbReference type="EMBL" id="JBHUHT010000012">
    <property type="protein sequence ID" value="MFD2096227.1"/>
    <property type="molecule type" value="Genomic_DNA"/>
</dbReference>